<feature type="domain" description="GST C-terminal" evidence="3">
    <location>
        <begin position="88"/>
        <end position="212"/>
    </location>
</feature>
<protein>
    <submittedName>
        <fullName evidence="4">Maleylacetoacetate isomerase</fullName>
        <ecNumber evidence="4">5.2.1.2</ecNumber>
    </submittedName>
</protein>
<dbReference type="InterPro" id="IPR036249">
    <property type="entry name" value="Thioredoxin-like_sf"/>
</dbReference>
<gene>
    <name evidence="4" type="primary">maiA</name>
    <name evidence="4" type="ORF">QF092_03295</name>
</gene>
<dbReference type="Gene3D" id="3.40.30.10">
    <property type="entry name" value="Glutaredoxin"/>
    <property type="match status" value="1"/>
</dbReference>
<dbReference type="EC" id="5.2.1.2" evidence="4"/>
<dbReference type="NCBIfam" id="TIGR01262">
    <property type="entry name" value="maiA"/>
    <property type="match status" value="1"/>
</dbReference>
<dbReference type="SFLD" id="SFLDG00358">
    <property type="entry name" value="Main_(cytGST)"/>
    <property type="match status" value="1"/>
</dbReference>
<dbReference type="GO" id="GO:0016034">
    <property type="term" value="F:maleylacetoacetate isomerase activity"/>
    <property type="evidence" value="ECO:0007669"/>
    <property type="project" value="UniProtKB-EC"/>
</dbReference>
<comment type="similarity">
    <text evidence="1">Belongs to the GST superfamily. Zeta family.</text>
</comment>
<proteinExistence type="inferred from homology"/>
<dbReference type="InterPro" id="IPR034333">
    <property type="entry name" value="GST_Zeta_N"/>
</dbReference>
<keyword evidence="5" id="KW-1185">Reference proteome</keyword>
<organism evidence="4 5">
    <name type="scientific">Fuscovulum ytuae</name>
    <dbReference type="NCBI Taxonomy" id="3042299"/>
    <lineage>
        <taxon>Bacteria</taxon>
        <taxon>Pseudomonadati</taxon>
        <taxon>Pseudomonadota</taxon>
        <taxon>Alphaproteobacteria</taxon>
        <taxon>Rhodobacterales</taxon>
        <taxon>Paracoccaceae</taxon>
        <taxon>Fuscovulum</taxon>
    </lineage>
</organism>
<evidence type="ECO:0000313" key="4">
    <source>
        <dbReference type="EMBL" id="WGV16853.1"/>
    </source>
</evidence>
<dbReference type="PANTHER" id="PTHR42673">
    <property type="entry name" value="MALEYLACETOACETATE ISOMERASE"/>
    <property type="match status" value="1"/>
</dbReference>
<dbReference type="Pfam" id="PF02798">
    <property type="entry name" value="GST_N"/>
    <property type="match status" value="1"/>
</dbReference>
<dbReference type="SUPFAM" id="SSF52833">
    <property type="entry name" value="Thioredoxin-like"/>
    <property type="match status" value="1"/>
</dbReference>
<evidence type="ECO:0000256" key="1">
    <source>
        <dbReference type="ARBA" id="ARBA00010007"/>
    </source>
</evidence>
<evidence type="ECO:0000259" key="2">
    <source>
        <dbReference type="PROSITE" id="PS50404"/>
    </source>
</evidence>
<dbReference type="Gene3D" id="1.20.1050.10">
    <property type="match status" value="1"/>
</dbReference>
<keyword evidence="4" id="KW-0413">Isomerase</keyword>
<dbReference type="EMBL" id="CP124535">
    <property type="protein sequence ID" value="WGV16853.1"/>
    <property type="molecule type" value="Genomic_DNA"/>
</dbReference>
<dbReference type="InterPro" id="IPR004045">
    <property type="entry name" value="Glutathione_S-Trfase_N"/>
</dbReference>
<dbReference type="Proteomes" id="UP001230978">
    <property type="component" value="Chromosome"/>
</dbReference>
<evidence type="ECO:0000259" key="3">
    <source>
        <dbReference type="PROSITE" id="PS50405"/>
    </source>
</evidence>
<dbReference type="SUPFAM" id="SSF47616">
    <property type="entry name" value="GST C-terminal domain-like"/>
    <property type="match status" value="1"/>
</dbReference>
<dbReference type="CDD" id="cd03042">
    <property type="entry name" value="GST_N_Zeta"/>
    <property type="match status" value="1"/>
</dbReference>
<dbReference type="InterPro" id="IPR010987">
    <property type="entry name" value="Glutathione-S-Trfase_C-like"/>
</dbReference>
<sequence length="212" mass="22988">MSDSIILWDYWRSSSAYRIRIALNLLGLVYQSRPVDLVAGDQQSADHLVANPQGLVPVLEIDGQRLTQSLAILEYLDETRNAGFLPKDPAARAHARALAYAIAMEVQPICNLRVARHAVSLGGSATMEGWMGQFITLGLQGFEGLLAQGPDLPFCHGHAPGLADLCLVPQVYNARRWGVDLSPYPRLAAIAERAEAIAAFAAAHPDRVKPQA</sequence>
<name>A0ABY8Q7K3_9RHOB</name>
<dbReference type="RefSeq" id="WP_281467613.1">
    <property type="nucleotide sequence ID" value="NZ_CP124535.1"/>
</dbReference>
<reference evidence="4 5" key="1">
    <citation type="submission" date="2023-04" db="EMBL/GenBank/DDBJ databases">
        <title>YMD61, complete Genome.</title>
        <authorList>
            <person name="Zhang J."/>
        </authorList>
    </citation>
    <scope>NUCLEOTIDE SEQUENCE [LARGE SCALE GENOMIC DNA]</scope>
    <source>
        <strain evidence="4 5">YMD61</strain>
    </source>
</reference>
<accession>A0ABY8Q7K3</accession>
<dbReference type="PROSITE" id="PS50404">
    <property type="entry name" value="GST_NTER"/>
    <property type="match status" value="1"/>
</dbReference>
<dbReference type="PANTHER" id="PTHR42673:SF4">
    <property type="entry name" value="MALEYLACETOACETATE ISOMERASE"/>
    <property type="match status" value="1"/>
</dbReference>
<feature type="domain" description="GST N-terminal" evidence="2">
    <location>
        <begin position="3"/>
        <end position="84"/>
    </location>
</feature>
<dbReference type="InterPro" id="IPR040079">
    <property type="entry name" value="Glutathione_S-Trfase"/>
</dbReference>
<dbReference type="InterPro" id="IPR036282">
    <property type="entry name" value="Glutathione-S-Trfase_C_sf"/>
</dbReference>
<dbReference type="InterPro" id="IPR005955">
    <property type="entry name" value="GST_Zeta"/>
</dbReference>
<evidence type="ECO:0000313" key="5">
    <source>
        <dbReference type="Proteomes" id="UP001230978"/>
    </source>
</evidence>
<dbReference type="PROSITE" id="PS50405">
    <property type="entry name" value="GST_CTER"/>
    <property type="match status" value="1"/>
</dbReference>
<dbReference type="SFLD" id="SFLDS00019">
    <property type="entry name" value="Glutathione_Transferase_(cytos"/>
    <property type="match status" value="1"/>
</dbReference>